<reference evidence="1" key="1">
    <citation type="submission" date="2022-04" db="EMBL/GenBank/DDBJ databases">
        <title>Genome of the entomopathogenic fungus Entomophthora muscae.</title>
        <authorList>
            <person name="Elya C."/>
            <person name="Lovett B.R."/>
            <person name="Lee E."/>
            <person name="Macias A.M."/>
            <person name="Hajek A.E."/>
            <person name="De Bivort B.L."/>
            <person name="Kasson M.T."/>
            <person name="De Fine Licht H.H."/>
            <person name="Stajich J.E."/>
        </authorList>
    </citation>
    <scope>NUCLEOTIDE SEQUENCE</scope>
    <source>
        <strain evidence="1">Berkeley</strain>
    </source>
</reference>
<accession>A0ACC2RJM4</accession>
<evidence type="ECO:0000313" key="2">
    <source>
        <dbReference type="Proteomes" id="UP001165960"/>
    </source>
</evidence>
<evidence type="ECO:0000313" key="1">
    <source>
        <dbReference type="EMBL" id="KAJ9050259.1"/>
    </source>
</evidence>
<proteinExistence type="predicted"/>
<dbReference type="EMBL" id="QTSX02007165">
    <property type="protein sequence ID" value="KAJ9050259.1"/>
    <property type="molecule type" value="Genomic_DNA"/>
</dbReference>
<comment type="caution">
    <text evidence="1">The sequence shown here is derived from an EMBL/GenBank/DDBJ whole genome shotgun (WGS) entry which is preliminary data.</text>
</comment>
<dbReference type="Proteomes" id="UP001165960">
    <property type="component" value="Unassembled WGS sequence"/>
</dbReference>
<protein>
    <submittedName>
        <fullName evidence="1">Protein component of the small (40S) ribosomal subunit</fullName>
    </submittedName>
</protein>
<keyword evidence="2" id="KW-1185">Reference proteome</keyword>
<name>A0ACC2RJM4_9FUNG</name>
<sequence length="145" mass="15973">MSSGITLKDVSHSAFIPAYAAHLKRSGKIEVPKWVDLVKTGTHKQLAPYDADWFFVRCAAVARHIYLRRGVGVGAVQKRTGGLKNRGNRPSKRKEGSGSVARKVLQALESLGLIDKEERGGRKLTEAGRRELDRIAVQVVRASQE</sequence>
<organism evidence="1 2">
    <name type="scientific">Entomophthora muscae</name>
    <dbReference type="NCBI Taxonomy" id="34485"/>
    <lineage>
        <taxon>Eukaryota</taxon>
        <taxon>Fungi</taxon>
        <taxon>Fungi incertae sedis</taxon>
        <taxon>Zoopagomycota</taxon>
        <taxon>Entomophthoromycotina</taxon>
        <taxon>Entomophthoromycetes</taxon>
        <taxon>Entomophthorales</taxon>
        <taxon>Entomophthoraceae</taxon>
        <taxon>Entomophthora</taxon>
    </lineage>
</organism>
<gene>
    <name evidence="1" type="primary">RPS19A_2</name>
    <name evidence="1" type="ORF">DSO57_1016234</name>
</gene>